<feature type="domain" description="Aminotransferase class I/classII large" evidence="6">
    <location>
        <begin position="30"/>
        <end position="379"/>
    </location>
</feature>
<dbReference type="InterPro" id="IPR015424">
    <property type="entry name" value="PyrdxlP-dep_Trfase"/>
</dbReference>
<keyword evidence="8" id="KW-1185">Reference proteome</keyword>
<dbReference type="SUPFAM" id="SSF53383">
    <property type="entry name" value="PLP-dependent transferases"/>
    <property type="match status" value="1"/>
</dbReference>
<dbReference type="PANTHER" id="PTHR46383">
    <property type="entry name" value="ASPARTATE AMINOTRANSFERASE"/>
    <property type="match status" value="1"/>
</dbReference>
<evidence type="ECO:0000256" key="2">
    <source>
        <dbReference type="ARBA" id="ARBA00007441"/>
    </source>
</evidence>
<dbReference type="FunFam" id="3.40.640.10:FF:000033">
    <property type="entry name" value="Aspartate aminotransferase"/>
    <property type="match status" value="1"/>
</dbReference>
<dbReference type="EMBL" id="JACONZ010000001">
    <property type="protein sequence ID" value="MBC5580766.1"/>
    <property type="molecule type" value="Genomic_DNA"/>
</dbReference>
<comment type="similarity">
    <text evidence="2">Belongs to the class-I pyridoxal-phosphate-dependent aminotransferase family.</text>
</comment>
<reference evidence="7" key="1">
    <citation type="submission" date="2020-08" db="EMBL/GenBank/DDBJ databases">
        <title>Genome public.</title>
        <authorList>
            <person name="Liu C."/>
            <person name="Sun Q."/>
        </authorList>
    </citation>
    <scope>NUCLEOTIDE SEQUENCE</scope>
    <source>
        <strain evidence="7">BX8</strain>
    </source>
</reference>
<evidence type="ECO:0000313" key="8">
    <source>
        <dbReference type="Proteomes" id="UP000659630"/>
    </source>
</evidence>
<dbReference type="GO" id="GO:0030170">
    <property type="term" value="F:pyridoxal phosphate binding"/>
    <property type="evidence" value="ECO:0007669"/>
    <property type="project" value="InterPro"/>
</dbReference>
<comment type="caution">
    <text evidence="7">The sequence shown here is derived from an EMBL/GenBank/DDBJ whole genome shotgun (WGS) entry which is preliminary data.</text>
</comment>
<dbReference type="GO" id="GO:0008483">
    <property type="term" value="F:transaminase activity"/>
    <property type="evidence" value="ECO:0007669"/>
    <property type="project" value="UniProtKB-KW"/>
</dbReference>
<dbReference type="AlphaFoldDB" id="A0A923I8I2"/>
<keyword evidence="5" id="KW-0663">Pyridoxal phosphate</keyword>
<dbReference type="InterPro" id="IPR015421">
    <property type="entry name" value="PyrdxlP-dep_Trfase_major"/>
</dbReference>
<keyword evidence="3 7" id="KW-0032">Aminotransferase</keyword>
<name>A0A923I8I2_9FIRM</name>
<dbReference type="Gene3D" id="3.90.1150.10">
    <property type="entry name" value="Aspartate Aminotransferase, domain 1"/>
    <property type="match status" value="1"/>
</dbReference>
<evidence type="ECO:0000259" key="6">
    <source>
        <dbReference type="Pfam" id="PF00155"/>
    </source>
</evidence>
<evidence type="ECO:0000256" key="1">
    <source>
        <dbReference type="ARBA" id="ARBA00001933"/>
    </source>
</evidence>
<dbReference type="Proteomes" id="UP000659630">
    <property type="component" value="Unassembled WGS sequence"/>
</dbReference>
<dbReference type="GO" id="GO:0006520">
    <property type="term" value="P:amino acid metabolic process"/>
    <property type="evidence" value="ECO:0007669"/>
    <property type="project" value="InterPro"/>
</dbReference>
<dbReference type="Pfam" id="PF00155">
    <property type="entry name" value="Aminotran_1_2"/>
    <property type="match status" value="1"/>
</dbReference>
<dbReference type="InterPro" id="IPR050596">
    <property type="entry name" value="AspAT/PAT-like"/>
</dbReference>
<comment type="cofactor">
    <cofactor evidence="1">
        <name>pyridoxal 5'-phosphate</name>
        <dbReference type="ChEBI" id="CHEBI:597326"/>
    </cofactor>
</comment>
<evidence type="ECO:0000256" key="5">
    <source>
        <dbReference type="ARBA" id="ARBA00022898"/>
    </source>
</evidence>
<keyword evidence="4" id="KW-0808">Transferase</keyword>
<protein>
    <submittedName>
        <fullName evidence="7">Aminotransferase class I/II-fold pyridoxal phosphate-dependent enzyme</fullName>
    </submittedName>
</protein>
<evidence type="ECO:0000256" key="4">
    <source>
        <dbReference type="ARBA" id="ARBA00022679"/>
    </source>
</evidence>
<dbReference type="CDD" id="cd00609">
    <property type="entry name" value="AAT_like"/>
    <property type="match status" value="1"/>
</dbReference>
<sequence length="384" mass="42899">MQKKFVSKRYENGHPTMLGDLGPKAAAYEDLINFSIGDPDLKTDDRIIEAAFEDARAGYTHYTDPRGMRELRDAIRAFYKEEFDFEVADEEVAVTTSACQGMWAVMQAVLDEGDEVIVPEPYFSPYKDQIEMAGGVLVPLPTCEEENFEVNVHRIEPLITPRTKAILFNTPNNPTGCCFDRAALEVIADVAKRHDLLVIADDIYTIFSYAGPFIPIGTLPGMAQRTVTVRSFSKDYCMTGWRIGYVIAPPQIVEALQLVGESNVYSAPSISQRAGIAAFRLRREVQPAIVEEFRRRTEAACAAIGEFAYLSVLPPQGSIYLFVNIKRTGLTSREFAAQLLERYHILVVPGNAFGTSGEGYVRLALTLGVDRIREAFDRLPKDRF</sequence>
<accession>A0A923I8I2</accession>
<gene>
    <name evidence="7" type="ORF">H8S23_04545</name>
</gene>
<dbReference type="InterPro" id="IPR015422">
    <property type="entry name" value="PyrdxlP-dep_Trfase_small"/>
</dbReference>
<dbReference type="Gene3D" id="3.40.640.10">
    <property type="entry name" value="Type I PLP-dependent aspartate aminotransferase-like (Major domain)"/>
    <property type="match status" value="1"/>
</dbReference>
<evidence type="ECO:0000313" key="7">
    <source>
        <dbReference type="EMBL" id="MBC5580766.1"/>
    </source>
</evidence>
<organism evidence="7 8">
    <name type="scientific">Anaerofilum hominis</name>
    <dbReference type="NCBI Taxonomy" id="2763016"/>
    <lineage>
        <taxon>Bacteria</taxon>
        <taxon>Bacillati</taxon>
        <taxon>Bacillota</taxon>
        <taxon>Clostridia</taxon>
        <taxon>Eubacteriales</taxon>
        <taxon>Oscillospiraceae</taxon>
        <taxon>Anaerofilum</taxon>
    </lineage>
</organism>
<dbReference type="InterPro" id="IPR004839">
    <property type="entry name" value="Aminotransferase_I/II_large"/>
</dbReference>
<proteinExistence type="inferred from homology"/>
<dbReference type="RefSeq" id="WP_186887096.1">
    <property type="nucleotide sequence ID" value="NZ_JACONZ010000001.1"/>
</dbReference>
<evidence type="ECO:0000256" key="3">
    <source>
        <dbReference type="ARBA" id="ARBA00022576"/>
    </source>
</evidence>